<dbReference type="OrthoDB" id="1166703at2759"/>
<gene>
    <name evidence="1" type="ORF">CMV_000124</name>
</gene>
<proteinExistence type="predicted"/>
<accession>A0A8J4S5Q5</accession>
<dbReference type="PANTHER" id="PTHR33116">
    <property type="entry name" value="REVERSE TRANSCRIPTASE ZINC-BINDING DOMAIN-CONTAINING PROTEIN-RELATED-RELATED"/>
    <property type="match status" value="1"/>
</dbReference>
<protein>
    <submittedName>
        <fullName evidence="1">Uncharacterized protein</fullName>
    </submittedName>
</protein>
<reference evidence="1" key="1">
    <citation type="submission" date="2020-03" db="EMBL/GenBank/DDBJ databases">
        <title>Castanea mollissima Vanexum genome sequencing.</title>
        <authorList>
            <person name="Staton M."/>
        </authorList>
    </citation>
    <scope>NUCLEOTIDE SEQUENCE</scope>
    <source>
        <tissue evidence="1">Leaf</tissue>
    </source>
</reference>
<name>A0A8J4S5Q5_9ROSI</name>
<evidence type="ECO:0000313" key="2">
    <source>
        <dbReference type="Proteomes" id="UP000737018"/>
    </source>
</evidence>
<dbReference type="Proteomes" id="UP000737018">
    <property type="component" value="Unassembled WGS sequence"/>
</dbReference>
<dbReference type="AlphaFoldDB" id="A0A8J4S5Q5"/>
<organism evidence="1 2">
    <name type="scientific">Castanea mollissima</name>
    <name type="common">Chinese chestnut</name>
    <dbReference type="NCBI Taxonomy" id="60419"/>
    <lineage>
        <taxon>Eukaryota</taxon>
        <taxon>Viridiplantae</taxon>
        <taxon>Streptophyta</taxon>
        <taxon>Embryophyta</taxon>
        <taxon>Tracheophyta</taxon>
        <taxon>Spermatophyta</taxon>
        <taxon>Magnoliopsida</taxon>
        <taxon>eudicotyledons</taxon>
        <taxon>Gunneridae</taxon>
        <taxon>Pentapetalae</taxon>
        <taxon>rosids</taxon>
        <taxon>fabids</taxon>
        <taxon>Fagales</taxon>
        <taxon>Fagaceae</taxon>
        <taxon>Castanea</taxon>
    </lineage>
</organism>
<evidence type="ECO:0000313" key="1">
    <source>
        <dbReference type="EMBL" id="KAF3976726.1"/>
    </source>
</evidence>
<keyword evidence="2" id="KW-1185">Reference proteome</keyword>
<dbReference type="EMBL" id="JRKL02000006">
    <property type="protein sequence ID" value="KAF3976726.1"/>
    <property type="molecule type" value="Genomic_DNA"/>
</dbReference>
<comment type="caution">
    <text evidence="1">The sequence shown here is derived from an EMBL/GenBank/DDBJ whole genome shotgun (WGS) entry which is preliminary data.</text>
</comment>
<sequence>MNQVKCCWGLNILPQSTTYLGVPLFLSKCKSQDFRYVKERLDGKLNGWKSKNLSWSGRATLIRSVAQAILAYSISATLLLKGLYDQLDGSILDFGGAPKSIPDFGDPKFMSALRCIYGELLPIFSYQRGCCKAKFATVPSHHTKQNQEV</sequence>
<dbReference type="PANTHER" id="PTHR33116:SF86">
    <property type="entry name" value="REVERSE TRANSCRIPTASE DOMAIN-CONTAINING PROTEIN"/>
    <property type="match status" value="1"/>
</dbReference>